<dbReference type="EMBL" id="HBIM01001472">
    <property type="protein sequence ID" value="CAE0403062.1"/>
    <property type="molecule type" value="Transcribed_RNA"/>
</dbReference>
<feature type="compositionally biased region" description="Acidic residues" evidence="3">
    <location>
        <begin position="654"/>
        <end position="695"/>
    </location>
</feature>
<dbReference type="InterPro" id="IPR008942">
    <property type="entry name" value="ENTH_VHS"/>
</dbReference>
<proteinExistence type="predicted"/>
<dbReference type="InterPro" id="IPR051485">
    <property type="entry name" value="SR-CTD_assoc_factor"/>
</dbReference>
<feature type="domain" description="SURP motif" evidence="5">
    <location>
        <begin position="271"/>
        <end position="318"/>
    </location>
</feature>
<evidence type="ECO:0000259" key="6">
    <source>
        <dbReference type="PROSITE" id="PS51391"/>
    </source>
</evidence>
<reference evidence="7" key="1">
    <citation type="submission" date="2021-01" db="EMBL/GenBank/DDBJ databases">
        <authorList>
            <person name="Corre E."/>
            <person name="Pelletier E."/>
            <person name="Niang G."/>
            <person name="Scheremetjew M."/>
            <person name="Finn R."/>
            <person name="Kale V."/>
            <person name="Holt S."/>
            <person name="Cochrane G."/>
            <person name="Meng A."/>
            <person name="Brown T."/>
            <person name="Cohen L."/>
        </authorList>
    </citation>
    <scope>NUCLEOTIDE SEQUENCE</scope>
    <source>
        <strain evidence="7">CCMP127</strain>
    </source>
</reference>
<dbReference type="InterPro" id="IPR000504">
    <property type="entry name" value="RRM_dom"/>
</dbReference>
<evidence type="ECO:0000259" key="5">
    <source>
        <dbReference type="PROSITE" id="PS50128"/>
    </source>
</evidence>
<dbReference type="PROSITE" id="PS50102">
    <property type="entry name" value="RRM"/>
    <property type="match status" value="1"/>
</dbReference>
<evidence type="ECO:0000256" key="1">
    <source>
        <dbReference type="ARBA" id="ARBA00022884"/>
    </source>
</evidence>
<feature type="compositionally biased region" description="Basic and acidic residues" evidence="3">
    <location>
        <begin position="557"/>
        <end position="575"/>
    </location>
</feature>
<feature type="region of interest" description="Disordered" evidence="3">
    <location>
        <begin position="557"/>
        <end position="695"/>
    </location>
</feature>
<dbReference type="InterPro" id="IPR035979">
    <property type="entry name" value="RBD_domain_sf"/>
</dbReference>
<feature type="region of interest" description="Disordered" evidence="3">
    <location>
        <begin position="231"/>
        <end position="255"/>
    </location>
</feature>
<dbReference type="SUPFAM" id="SSF54928">
    <property type="entry name" value="RNA-binding domain, RBD"/>
    <property type="match status" value="1"/>
</dbReference>
<dbReference type="SMART" id="SM00648">
    <property type="entry name" value="SWAP"/>
    <property type="match status" value="1"/>
</dbReference>
<sequence length="695" mass="78540">MRRRVGPPPASLNQQDEDSSSDEDVFSKLSRKEKKKKMTNPSVKAKQQPQEDERKPAAAGLTDFPSQFANPSLPLPTTSSMKRHHKELSDSRKAKMDALLQELEQEKKKIKPGRDRTFVPVRKGSYVDPGDEHITTNIFVGNLAPTLTEEEVTALFRQFGDLYSVKIMWPRTAEERARERHTGFVCFMNRQDAEDAMMSCDNADPFNVGRPLVLRWGKHVQKVSRAGGVAPIQKRAPLSRPSPSQPAYDPQKHEKTTIRVTIPKSKDRAAFISMVASYVANDGSALEQLLEKEGNPQYGFLRLPYNPTEEQREEHIYYRWRVYSFTQGDGLFVWRSEPFCMFQPHGCFWIPPPMDENAAQQELDHKRQMENLLRRQKEERVARRDYVTGRQLERARKGGPHGDGSLTRDEMEEFHALFRQNLNASRESICVAMAFCFEKSGAARQIADLLKELLMEEGVSAETLVARLYLLSDILFNSQQPGVRNAFLYRDAIERFAPDVFTALGKTGGDILGRISQNKLATAVSRVLSAWTSWSVYPPVFLDQLQSLYEGRQMGKMEDMQQDDRVEGTQNHGDETPMDVIAPNDADLVSTHRKGEWKEIEESNNEEQFDKSKPDQNFHNVVQNDDHATGVDGEPLDEDGAPPTYTDTAAMDGESIDGDAIDEDEEEIDGESIESDGEAIDGEPYAEDGESEGVA</sequence>
<dbReference type="Pfam" id="PF04818">
    <property type="entry name" value="CID"/>
    <property type="match status" value="1"/>
</dbReference>
<dbReference type="Pfam" id="PF01805">
    <property type="entry name" value="Surp"/>
    <property type="match status" value="1"/>
</dbReference>
<evidence type="ECO:0000259" key="4">
    <source>
        <dbReference type="PROSITE" id="PS50102"/>
    </source>
</evidence>
<feature type="domain" description="CID" evidence="6">
    <location>
        <begin position="406"/>
        <end position="553"/>
    </location>
</feature>
<feature type="compositionally biased region" description="Polar residues" evidence="3">
    <location>
        <begin position="39"/>
        <end position="48"/>
    </location>
</feature>
<dbReference type="GO" id="GO:0005634">
    <property type="term" value="C:nucleus"/>
    <property type="evidence" value="ECO:0007669"/>
    <property type="project" value="TreeGrafter"/>
</dbReference>
<gene>
    <name evidence="7" type="ORF">ACOF00016_LOCUS1285</name>
</gene>
<feature type="domain" description="RRM" evidence="4">
    <location>
        <begin position="136"/>
        <end position="219"/>
    </location>
</feature>
<dbReference type="InterPro" id="IPR012677">
    <property type="entry name" value="Nucleotide-bd_a/b_plait_sf"/>
</dbReference>
<dbReference type="SUPFAM" id="SSF109905">
    <property type="entry name" value="Surp module (SWAP domain)"/>
    <property type="match status" value="1"/>
</dbReference>
<dbReference type="Gene3D" id="1.25.40.90">
    <property type="match status" value="1"/>
</dbReference>
<accession>A0A7S3KWJ1</accession>
<dbReference type="Gene3D" id="1.10.10.790">
    <property type="entry name" value="Surp module"/>
    <property type="match status" value="1"/>
</dbReference>
<feature type="compositionally biased region" description="Polar residues" evidence="3">
    <location>
        <begin position="64"/>
        <end position="80"/>
    </location>
</feature>
<dbReference type="SMART" id="SM00582">
    <property type="entry name" value="RPR"/>
    <property type="match status" value="1"/>
</dbReference>
<dbReference type="SMART" id="SM00360">
    <property type="entry name" value="RRM"/>
    <property type="match status" value="1"/>
</dbReference>
<dbReference type="InterPro" id="IPR006569">
    <property type="entry name" value="CID_dom"/>
</dbReference>
<dbReference type="GO" id="GO:0003723">
    <property type="term" value="F:RNA binding"/>
    <property type="evidence" value="ECO:0007669"/>
    <property type="project" value="UniProtKB-UniRule"/>
</dbReference>
<evidence type="ECO:0000313" key="7">
    <source>
        <dbReference type="EMBL" id="CAE0403062.1"/>
    </source>
</evidence>
<dbReference type="GO" id="GO:0006396">
    <property type="term" value="P:RNA processing"/>
    <property type="evidence" value="ECO:0007669"/>
    <property type="project" value="InterPro"/>
</dbReference>
<feature type="compositionally biased region" description="Acidic residues" evidence="3">
    <location>
        <begin position="15"/>
        <end position="24"/>
    </location>
</feature>
<dbReference type="InterPro" id="IPR035967">
    <property type="entry name" value="SWAP/Surp_sf"/>
</dbReference>
<feature type="compositionally biased region" description="Pro residues" evidence="3">
    <location>
        <begin position="1"/>
        <end position="10"/>
    </location>
</feature>
<name>A0A7S3KWJ1_9STRA</name>
<keyword evidence="1 2" id="KW-0694">RNA-binding</keyword>
<dbReference type="PROSITE" id="PS50128">
    <property type="entry name" value="SURP"/>
    <property type="match status" value="1"/>
</dbReference>
<evidence type="ECO:0000256" key="2">
    <source>
        <dbReference type="PROSITE-ProRule" id="PRU00176"/>
    </source>
</evidence>
<protein>
    <recommendedName>
        <fullName evidence="8">U2 snRNP-associated SURP motif-containing protein</fullName>
    </recommendedName>
</protein>
<dbReference type="PANTHER" id="PTHR23140:SF0">
    <property type="entry name" value="U2 SNRNP-ASSOCIATED SURP MOTIF-CONTAINING PROTEIN"/>
    <property type="match status" value="1"/>
</dbReference>
<feature type="compositionally biased region" description="Basic residues" evidence="3">
    <location>
        <begin position="29"/>
        <end position="38"/>
    </location>
</feature>
<dbReference type="PROSITE" id="PS51391">
    <property type="entry name" value="CID"/>
    <property type="match status" value="1"/>
</dbReference>
<dbReference type="PANTHER" id="PTHR23140">
    <property type="entry name" value="RNA PROCESSING PROTEIN LD23810P"/>
    <property type="match status" value="1"/>
</dbReference>
<organism evidence="7">
    <name type="scientific">Amphora coffeiformis</name>
    <dbReference type="NCBI Taxonomy" id="265554"/>
    <lineage>
        <taxon>Eukaryota</taxon>
        <taxon>Sar</taxon>
        <taxon>Stramenopiles</taxon>
        <taxon>Ochrophyta</taxon>
        <taxon>Bacillariophyta</taxon>
        <taxon>Bacillariophyceae</taxon>
        <taxon>Bacillariophycidae</taxon>
        <taxon>Thalassiophysales</taxon>
        <taxon>Catenulaceae</taxon>
        <taxon>Amphora</taxon>
    </lineage>
</organism>
<dbReference type="Pfam" id="PF00076">
    <property type="entry name" value="RRM_1"/>
    <property type="match status" value="1"/>
</dbReference>
<evidence type="ECO:0008006" key="8">
    <source>
        <dbReference type="Google" id="ProtNLM"/>
    </source>
</evidence>
<dbReference type="Gene3D" id="3.30.70.330">
    <property type="match status" value="1"/>
</dbReference>
<feature type="region of interest" description="Disordered" evidence="3">
    <location>
        <begin position="1"/>
        <end position="89"/>
    </location>
</feature>
<evidence type="ECO:0000256" key="3">
    <source>
        <dbReference type="SAM" id="MobiDB-lite"/>
    </source>
</evidence>
<dbReference type="AlphaFoldDB" id="A0A7S3KWJ1"/>
<dbReference type="InterPro" id="IPR000061">
    <property type="entry name" value="Surp"/>
</dbReference>